<dbReference type="Proteomes" id="UP001642483">
    <property type="component" value="Unassembled WGS sequence"/>
</dbReference>
<keyword evidence="2" id="KW-1185">Reference proteome</keyword>
<dbReference type="EMBL" id="CAWYQH010000108">
    <property type="protein sequence ID" value="CAK8688626.1"/>
    <property type="molecule type" value="Genomic_DNA"/>
</dbReference>
<protein>
    <submittedName>
        <fullName evidence="1">Uncharacterized protein</fullName>
    </submittedName>
</protein>
<reference evidence="1 2" key="1">
    <citation type="submission" date="2024-02" db="EMBL/GenBank/DDBJ databases">
        <authorList>
            <person name="Daric V."/>
            <person name="Darras S."/>
        </authorList>
    </citation>
    <scope>NUCLEOTIDE SEQUENCE [LARGE SCALE GENOMIC DNA]</scope>
</reference>
<proteinExistence type="predicted"/>
<sequence>MDQHVTLSTVPSYRHLRTETIGEYGQLISDNIVLPGVHLLESYRPARSFVFRVHGDTVLYHNYTLSHEHVRCTNSTYLCRLYTSTTMLLTTRRFLTSYLTPTRSLTFNRVGSSTTFHCDLQASSKVGEHTEKPP</sequence>
<gene>
    <name evidence="1" type="ORF">CVLEPA_LOCUS20620</name>
</gene>
<name>A0ABP0GA08_CLALP</name>
<evidence type="ECO:0000313" key="1">
    <source>
        <dbReference type="EMBL" id="CAK8688626.1"/>
    </source>
</evidence>
<comment type="caution">
    <text evidence="1">The sequence shown here is derived from an EMBL/GenBank/DDBJ whole genome shotgun (WGS) entry which is preliminary data.</text>
</comment>
<organism evidence="1 2">
    <name type="scientific">Clavelina lepadiformis</name>
    <name type="common">Light-bulb sea squirt</name>
    <name type="synonym">Ascidia lepadiformis</name>
    <dbReference type="NCBI Taxonomy" id="159417"/>
    <lineage>
        <taxon>Eukaryota</taxon>
        <taxon>Metazoa</taxon>
        <taxon>Chordata</taxon>
        <taxon>Tunicata</taxon>
        <taxon>Ascidiacea</taxon>
        <taxon>Aplousobranchia</taxon>
        <taxon>Clavelinidae</taxon>
        <taxon>Clavelina</taxon>
    </lineage>
</organism>
<evidence type="ECO:0000313" key="2">
    <source>
        <dbReference type="Proteomes" id="UP001642483"/>
    </source>
</evidence>
<accession>A0ABP0GA08</accession>